<evidence type="ECO:0000256" key="1">
    <source>
        <dbReference type="ARBA" id="ARBA00002591"/>
    </source>
</evidence>
<evidence type="ECO:0000256" key="5">
    <source>
        <dbReference type="ARBA" id="ARBA00022729"/>
    </source>
</evidence>
<keyword evidence="12" id="KW-0969">Cilium</keyword>
<feature type="region of interest" description="Disordered" evidence="11">
    <location>
        <begin position="104"/>
        <end position="128"/>
    </location>
</feature>
<dbReference type="NCBIfam" id="NF001303">
    <property type="entry name" value="PRK00249.1-3"/>
    <property type="match status" value="1"/>
</dbReference>
<comment type="caution">
    <text evidence="12">The sequence shown here is derived from an EMBL/GenBank/DDBJ whole genome shotgun (WGS) entry which is preliminary data.</text>
</comment>
<sequence>MGTKCAKFFLERMVVLIKFISPKSLLIHALFLSIALSVEPGIKFDPPDYVEDMPSKEFIPQIAKPGSLFGQGERPLFADRRAMKPNDLVTVMINENASANYSASKNYTNTSNGNSTAPRLTYNGTNPNKRNQAQFLDDQSNYNLTQSTTNNTFKGGGSQKKSEDMKLTITARIVKVLENGNYFIYGSREILVDGEKQIIKISGVVRPFDISRNNTIESKYIADAKIAYTHIGSLSASNKKKLASDVLDSSFPF</sequence>
<reference evidence="12 13" key="1">
    <citation type="journal article" date="2011" name="Vet. Res.">
        <title>Genome sequence of Helicobacter suis supports its role in gastric pathology.</title>
        <authorList>
            <person name="Vermoote M."/>
            <person name="Vandekerckhove T.T."/>
            <person name="Flahou B."/>
            <person name="Pasmans F."/>
            <person name="Smet A."/>
            <person name="De Groote D."/>
            <person name="Van Criekinge W."/>
            <person name="Ducatelle R."/>
            <person name="Haesebrouck F."/>
        </authorList>
    </citation>
    <scope>NUCLEOTIDE SEQUENCE [LARGE SCALE GENOMIC DNA]</scope>
    <source>
        <strain evidence="12 13">HS5</strain>
    </source>
</reference>
<dbReference type="AlphaFoldDB" id="E7G3G0"/>
<evidence type="ECO:0000256" key="9">
    <source>
        <dbReference type="ARBA" id="ARBA00032876"/>
    </source>
</evidence>
<organism evidence="12 13">
    <name type="scientific">Helicobacter suis HS5</name>
    <dbReference type="NCBI Taxonomy" id="710394"/>
    <lineage>
        <taxon>Bacteria</taxon>
        <taxon>Pseudomonadati</taxon>
        <taxon>Campylobacterota</taxon>
        <taxon>Epsilonproteobacteria</taxon>
        <taxon>Campylobacterales</taxon>
        <taxon>Helicobacteraceae</taxon>
        <taxon>Helicobacter</taxon>
    </lineage>
</organism>
<keyword evidence="5" id="KW-0732">Signal</keyword>
<evidence type="ECO:0000256" key="11">
    <source>
        <dbReference type="SAM" id="MobiDB-lite"/>
    </source>
</evidence>
<dbReference type="GO" id="GO:0003774">
    <property type="term" value="F:cytoskeletal motor activity"/>
    <property type="evidence" value="ECO:0007669"/>
    <property type="project" value="InterPro"/>
</dbReference>
<evidence type="ECO:0000256" key="10">
    <source>
        <dbReference type="HAMAP-Rule" id="MF_00415"/>
    </source>
</evidence>
<dbReference type="PRINTS" id="PR01008">
    <property type="entry name" value="FLGLRINGFLGH"/>
</dbReference>
<evidence type="ECO:0000256" key="8">
    <source>
        <dbReference type="ARBA" id="ARBA00023237"/>
    </source>
</evidence>
<dbReference type="EMBL" id="ADHO01000077">
    <property type="protein sequence ID" value="EFX42094.1"/>
    <property type="molecule type" value="Genomic_DNA"/>
</dbReference>
<evidence type="ECO:0000256" key="6">
    <source>
        <dbReference type="ARBA" id="ARBA00023136"/>
    </source>
</evidence>
<gene>
    <name evidence="10 12" type="primary">flgH</name>
    <name evidence="12" type="ORF">HSUHS5_0482</name>
</gene>
<comment type="subunit">
    <text evidence="3 10">The basal body constitutes a major portion of the flagellar organelle and consists of four rings (L,P,S, and M) mounted on a central rod.</text>
</comment>
<comment type="function">
    <text evidence="1 10">Assembles around the rod to form the L-ring and probably protects the motor/basal body from shearing forces during rotation.</text>
</comment>
<dbReference type="Pfam" id="PF02107">
    <property type="entry name" value="FlgH"/>
    <property type="match status" value="1"/>
</dbReference>
<keyword evidence="12" id="KW-0966">Cell projection</keyword>
<evidence type="ECO:0000256" key="7">
    <source>
        <dbReference type="ARBA" id="ARBA00023143"/>
    </source>
</evidence>
<keyword evidence="7 10" id="KW-0975">Bacterial flagellum</keyword>
<dbReference type="PANTHER" id="PTHR34933:SF1">
    <property type="entry name" value="FLAGELLAR L-RING PROTEIN"/>
    <property type="match status" value="1"/>
</dbReference>
<dbReference type="GO" id="GO:0071973">
    <property type="term" value="P:bacterial-type flagellum-dependent cell motility"/>
    <property type="evidence" value="ECO:0007669"/>
    <property type="project" value="InterPro"/>
</dbReference>
<evidence type="ECO:0000256" key="2">
    <source>
        <dbReference type="ARBA" id="ARBA00006929"/>
    </source>
</evidence>
<keyword evidence="8 10" id="KW-0998">Cell outer membrane</keyword>
<dbReference type="InterPro" id="IPR000527">
    <property type="entry name" value="Flag_Lring"/>
</dbReference>
<dbReference type="GO" id="GO:0009279">
    <property type="term" value="C:cell outer membrane"/>
    <property type="evidence" value="ECO:0007669"/>
    <property type="project" value="UniProtKB-SubCell"/>
</dbReference>
<name>E7G3G0_9HELI</name>
<evidence type="ECO:0000313" key="12">
    <source>
        <dbReference type="EMBL" id="EFX42094.1"/>
    </source>
</evidence>
<keyword evidence="6 10" id="KW-0472">Membrane</keyword>
<accession>E7G3G0</accession>
<proteinExistence type="inferred from homology"/>
<evidence type="ECO:0000256" key="4">
    <source>
        <dbReference type="ARBA" id="ARBA00016940"/>
    </source>
</evidence>
<dbReference type="PANTHER" id="PTHR34933">
    <property type="entry name" value="FLAGELLAR L-RING PROTEIN"/>
    <property type="match status" value="1"/>
</dbReference>
<protein>
    <recommendedName>
        <fullName evidence="4 10">Flagellar L-ring protein</fullName>
    </recommendedName>
    <alternativeName>
        <fullName evidence="9 10">Basal body L-ring protein</fullName>
    </alternativeName>
</protein>
<evidence type="ECO:0000313" key="13">
    <source>
        <dbReference type="Proteomes" id="UP000054093"/>
    </source>
</evidence>
<comment type="similarity">
    <text evidence="2 10">Belongs to the FlgH family.</text>
</comment>
<dbReference type="HAMAP" id="MF_00415">
    <property type="entry name" value="FlgH"/>
    <property type="match status" value="1"/>
</dbReference>
<comment type="subcellular location">
    <subcellularLocation>
        <location evidence="10">Cell outer membrane</location>
    </subcellularLocation>
    <subcellularLocation>
        <location evidence="10">Bacterial flagellum basal body</location>
    </subcellularLocation>
</comment>
<dbReference type="GO" id="GO:0009427">
    <property type="term" value="C:bacterial-type flagellum basal body, distal rod, L ring"/>
    <property type="evidence" value="ECO:0007669"/>
    <property type="project" value="InterPro"/>
</dbReference>
<dbReference type="Proteomes" id="UP000054093">
    <property type="component" value="Unassembled WGS sequence"/>
</dbReference>
<evidence type="ECO:0000256" key="3">
    <source>
        <dbReference type="ARBA" id="ARBA00011439"/>
    </source>
</evidence>
<keyword evidence="12" id="KW-0282">Flagellum</keyword>